<feature type="compositionally biased region" description="Polar residues" evidence="5">
    <location>
        <begin position="698"/>
        <end position="708"/>
    </location>
</feature>
<feature type="compositionally biased region" description="Basic and acidic residues" evidence="5">
    <location>
        <begin position="1362"/>
        <end position="1375"/>
    </location>
</feature>
<feature type="region of interest" description="Disordered" evidence="5">
    <location>
        <begin position="20"/>
        <end position="40"/>
    </location>
</feature>
<evidence type="ECO:0000256" key="5">
    <source>
        <dbReference type="SAM" id="MobiDB-lite"/>
    </source>
</evidence>
<feature type="region of interest" description="Disordered" evidence="5">
    <location>
        <begin position="178"/>
        <end position="206"/>
    </location>
</feature>
<dbReference type="GO" id="GO:0016607">
    <property type="term" value="C:nuclear speck"/>
    <property type="evidence" value="ECO:0007669"/>
    <property type="project" value="TreeGrafter"/>
</dbReference>
<accession>A0AAV0L105</accession>
<keyword evidence="3" id="KW-0507">mRNA processing</keyword>
<evidence type="ECO:0000313" key="7">
    <source>
        <dbReference type="EMBL" id="CAI0427429.1"/>
    </source>
</evidence>
<feature type="compositionally biased region" description="Gly residues" evidence="5">
    <location>
        <begin position="226"/>
        <end position="236"/>
    </location>
</feature>
<dbReference type="Proteomes" id="UP001154282">
    <property type="component" value="Unassembled WGS sequence"/>
</dbReference>
<comment type="caution">
    <text evidence="7">The sequence shown here is derived from an EMBL/GenBank/DDBJ whole genome shotgun (WGS) entry which is preliminary data.</text>
</comment>
<dbReference type="PANTHER" id="PTHR36884">
    <property type="entry name" value="FIP1[III]-LIKE PROTEIN"/>
    <property type="match status" value="1"/>
</dbReference>
<dbReference type="PANTHER" id="PTHR36884:SF1">
    <property type="entry name" value="FIP1[V]-LIKE PROTEIN"/>
    <property type="match status" value="1"/>
</dbReference>
<feature type="compositionally biased region" description="Acidic residues" evidence="5">
    <location>
        <begin position="797"/>
        <end position="807"/>
    </location>
</feature>
<feature type="compositionally biased region" description="Acidic residues" evidence="5">
    <location>
        <begin position="276"/>
        <end position="286"/>
    </location>
</feature>
<feature type="region of interest" description="Disordered" evidence="5">
    <location>
        <begin position="502"/>
        <end position="1410"/>
    </location>
</feature>
<feature type="compositionally biased region" description="Basic and acidic residues" evidence="5">
    <location>
        <begin position="979"/>
        <end position="1102"/>
    </location>
</feature>
<dbReference type="InterPro" id="IPR007854">
    <property type="entry name" value="Fip1_dom"/>
</dbReference>
<feature type="compositionally biased region" description="Basic and acidic residues" evidence="5">
    <location>
        <begin position="1110"/>
        <end position="1149"/>
    </location>
</feature>
<feature type="compositionally biased region" description="Basic and acidic residues" evidence="5">
    <location>
        <begin position="955"/>
        <end position="972"/>
    </location>
</feature>
<feature type="compositionally biased region" description="Basic and acidic residues" evidence="5">
    <location>
        <begin position="902"/>
        <end position="913"/>
    </location>
</feature>
<feature type="compositionally biased region" description="Basic and acidic residues" evidence="5">
    <location>
        <begin position="808"/>
        <end position="818"/>
    </location>
</feature>
<dbReference type="Pfam" id="PF05182">
    <property type="entry name" value="Fip1"/>
    <property type="match status" value="1"/>
</dbReference>
<feature type="compositionally biased region" description="Basic and acidic residues" evidence="5">
    <location>
        <begin position="647"/>
        <end position="657"/>
    </location>
</feature>
<sequence length="1410" mass="155530">QRREEERAFLSSFSALFSFSSPTKNKTRSLSLSVSWSDSELKNPSAISLLPSSSSFIPTVSRAPSPMDEDDEFGDLYTDVLQPFSNSSTSALPPPQPVLQLQPKRASPPPPPPSSSSVDLNPDDDDEILYGASGRGDQTLVNSAPNSRPDGKLSVMVGGGSDSRLGINNKGLEARGISTDFLSGEPDKDLDFDIEEGGNAGEDSGLLIPGLGVDMVEDSKQNGAAAGVGGMGGSGRGVKEGGDEEWDEEDSDSEDDLQIVLNDTGPMGMDRGMMGDGEEDEDDDGDPLVIVADGDPNQGMGEPDWGGGDEAAADAGGEGGDKKEGGEAAGKGNAMVAGAKIGYNNHGYHHTFHSQFKYVRPGAAPMPGVTTGPPGAPGQLRPPISLGSMPGRGRGDWRPMGNKSGPPMQKGFPGYGGWGNNMGGRGFGGGLDFTLPSHKTIFDVDIDNFEEKPWKYPGVDITDFFNFGLNEESWKDYCRQLEQHRLETTMQSKIRVYESGRAEQEFDPDLPPELAAAAGGHDVSVDNSNIGKTDLGQSDLAKGSARARPPIPTGRPIPVETGFSDRQPSIDTRPPRLRDSDAIIEIQLQGSLEDDSSGNDALDGENSGGSNRGSRVPDDHEVMAPKAEDFVDPSQAHPNLKGGRKAPYMDKDTDGDVPRASQSDAPSRYRPSFRGQAPVYPGGDLGTSHEERRKQRTNGRSPHLTSSRSADEESVESMGGDGRRSSQQLSSPTNGREVRESSVGDKDCLDAVGDFLPAEGSSGIAKGGTGPNDFGKDRSTYHSKKKQRVERSSDIPLQEDDAQEEEDSKAARSSENSKARSSSSSKDYHQKWQDGVDDEVVQGGGRSTSIRPGSSIKRHPKDMDGRQETERSRVLSKSREGSYTRKELDPSIVGNHLQSKGEGYDRRKDRDNLDGAWQQRRQEDSSVHNRKTKPEEMKKRERGDEIGSSRHRKVRESERSEKDEHLISRKQLDNGNYRAHFDNKDGGGSRHRGREDSMKHRYEIPEDYHSKRKKDEEYIREEMLHGHRESSSSHRRRERDDQQRIPRDSMEDYHSSGRHNKDEAWLSRERNDKPREREELLYRPKQSTHEEHFSKREKDEGGRGSVRNGRGIDEKAWIGNARGKDEYFAKDSVRNSEQLKKRERVEDVRGGNQVNNKERKSSRHEKEKSSARTDRAVDTPDNHRSSDKRHKEATKKLKEPEGADYGTLGSSIRSREDKTSQANNSEVKDSSDRQNDNKQNQVQRNSSKRAKEDASSDEEQPDSKKGRSKLERWTSHKEKEFNMNNKSAPSAKLKNGDKNGDGGPSEKVQSVERQHPVVEEKDGGGDNTENKDGDKKQLDDRHLETVEKLKKRSERFKLPLPLEKDGSTTVKKIETPDALPPMPPVNKTEPVADAEVKPERPARRRRWVGN</sequence>
<feature type="compositionally biased region" description="Polar residues" evidence="5">
    <location>
        <begin position="725"/>
        <end position="734"/>
    </location>
</feature>
<evidence type="ECO:0000256" key="3">
    <source>
        <dbReference type="ARBA" id="ARBA00022664"/>
    </source>
</evidence>
<dbReference type="GO" id="GO:0006397">
    <property type="term" value="P:mRNA processing"/>
    <property type="evidence" value="ECO:0007669"/>
    <property type="project" value="UniProtKB-KW"/>
</dbReference>
<evidence type="ECO:0000256" key="1">
    <source>
        <dbReference type="ARBA" id="ARBA00004123"/>
    </source>
</evidence>
<feature type="compositionally biased region" description="Basic and acidic residues" evidence="5">
    <location>
        <begin position="736"/>
        <end position="749"/>
    </location>
</feature>
<feature type="compositionally biased region" description="Basic and acidic residues" evidence="5">
    <location>
        <begin position="615"/>
        <end position="629"/>
    </location>
</feature>
<comment type="subcellular location">
    <subcellularLocation>
        <location evidence="1">Nucleus</location>
    </subcellularLocation>
</comment>
<dbReference type="GO" id="GO:0003723">
    <property type="term" value="F:RNA binding"/>
    <property type="evidence" value="ECO:0007669"/>
    <property type="project" value="TreeGrafter"/>
</dbReference>
<comment type="similarity">
    <text evidence="2">Belongs to the FIP1 family.</text>
</comment>
<keyword evidence="4" id="KW-0539">Nucleus</keyword>
<feature type="compositionally biased region" description="Basic and acidic residues" evidence="5">
    <location>
        <begin position="1226"/>
        <end position="1236"/>
    </location>
</feature>
<feature type="region of interest" description="Disordered" evidence="5">
    <location>
        <begin position="221"/>
        <end position="329"/>
    </location>
</feature>
<evidence type="ECO:0000259" key="6">
    <source>
        <dbReference type="Pfam" id="PF05182"/>
    </source>
</evidence>
<feature type="region of interest" description="Disordered" evidence="5">
    <location>
        <begin position="82"/>
        <end position="159"/>
    </location>
</feature>
<gene>
    <name evidence="7" type="ORF">LITE_LOCUS21200</name>
</gene>
<feature type="compositionally biased region" description="Basic and acidic residues" evidence="5">
    <location>
        <begin position="1309"/>
        <end position="1348"/>
    </location>
</feature>
<dbReference type="InterPro" id="IPR044976">
    <property type="entry name" value="FIPS5/FIPS3-like"/>
</dbReference>
<evidence type="ECO:0000313" key="8">
    <source>
        <dbReference type="Proteomes" id="UP001154282"/>
    </source>
</evidence>
<feature type="compositionally biased region" description="Basic and acidic residues" evidence="5">
    <location>
        <begin position="1261"/>
        <end position="1281"/>
    </location>
</feature>
<dbReference type="EMBL" id="CAMGYJ010000006">
    <property type="protein sequence ID" value="CAI0427429.1"/>
    <property type="molecule type" value="Genomic_DNA"/>
</dbReference>
<keyword evidence="8" id="KW-1185">Reference proteome</keyword>
<evidence type="ECO:0000256" key="2">
    <source>
        <dbReference type="ARBA" id="ARBA00007459"/>
    </source>
</evidence>
<feature type="compositionally biased region" description="Basic and acidic residues" evidence="5">
    <location>
        <begin position="920"/>
        <end position="948"/>
    </location>
</feature>
<reference evidence="7" key="1">
    <citation type="submission" date="2022-08" db="EMBL/GenBank/DDBJ databases">
        <authorList>
            <person name="Gutierrez-Valencia J."/>
        </authorList>
    </citation>
    <scope>NUCLEOTIDE SEQUENCE</scope>
</reference>
<protein>
    <recommendedName>
        <fullName evidence="6">Pre-mRNA polyadenylation factor Fip1 domain-containing protein</fullName>
    </recommendedName>
</protein>
<evidence type="ECO:0000256" key="4">
    <source>
        <dbReference type="ARBA" id="ARBA00023242"/>
    </source>
</evidence>
<feature type="compositionally biased region" description="Basic and acidic residues" evidence="5">
    <location>
        <begin position="861"/>
        <end position="889"/>
    </location>
</feature>
<feature type="compositionally biased region" description="Acidic residues" evidence="5">
    <location>
        <begin position="242"/>
        <end position="257"/>
    </location>
</feature>
<feature type="compositionally biased region" description="Basic and acidic residues" evidence="5">
    <location>
        <begin position="1156"/>
        <end position="1185"/>
    </location>
</feature>
<feature type="non-terminal residue" evidence="7">
    <location>
        <position position="1"/>
    </location>
</feature>
<organism evidence="7 8">
    <name type="scientific">Linum tenue</name>
    <dbReference type="NCBI Taxonomy" id="586396"/>
    <lineage>
        <taxon>Eukaryota</taxon>
        <taxon>Viridiplantae</taxon>
        <taxon>Streptophyta</taxon>
        <taxon>Embryophyta</taxon>
        <taxon>Tracheophyta</taxon>
        <taxon>Spermatophyta</taxon>
        <taxon>Magnoliopsida</taxon>
        <taxon>eudicotyledons</taxon>
        <taxon>Gunneridae</taxon>
        <taxon>Pentapetalae</taxon>
        <taxon>rosids</taxon>
        <taxon>fabids</taxon>
        <taxon>Malpighiales</taxon>
        <taxon>Linaceae</taxon>
        <taxon>Linum</taxon>
    </lineage>
</organism>
<proteinExistence type="inferred from homology"/>
<name>A0AAV0L105_9ROSI</name>
<feature type="compositionally biased region" description="Low complexity" evidence="5">
    <location>
        <begin position="29"/>
        <end position="40"/>
    </location>
</feature>
<feature type="domain" description="Pre-mRNA polyadenylation factor Fip1" evidence="6">
    <location>
        <begin position="443"/>
        <end position="485"/>
    </location>
</feature>